<proteinExistence type="predicted"/>
<organism evidence="1 2">
    <name type="scientific">Lunatimonas lonarensis</name>
    <dbReference type="NCBI Taxonomy" id="1232681"/>
    <lineage>
        <taxon>Bacteria</taxon>
        <taxon>Pseudomonadati</taxon>
        <taxon>Bacteroidota</taxon>
        <taxon>Cytophagia</taxon>
        <taxon>Cytophagales</taxon>
        <taxon>Cyclobacteriaceae</taxon>
    </lineage>
</organism>
<dbReference type="Proteomes" id="UP000013909">
    <property type="component" value="Unassembled WGS sequence"/>
</dbReference>
<protein>
    <submittedName>
        <fullName evidence="1">Putative peptidase, M16 family</fullName>
    </submittedName>
</protein>
<evidence type="ECO:0000313" key="2">
    <source>
        <dbReference type="Proteomes" id="UP000013909"/>
    </source>
</evidence>
<reference evidence="1 2" key="1">
    <citation type="submission" date="2013-02" db="EMBL/GenBank/DDBJ databases">
        <title>A novel strain isolated from Lonar lake, Maharashtra, India.</title>
        <authorList>
            <person name="Singh A."/>
        </authorList>
    </citation>
    <scope>NUCLEOTIDE SEQUENCE [LARGE SCALE GENOMIC DNA]</scope>
    <source>
        <strain evidence="1 2">AK24</strain>
    </source>
</reference>
<dbReference type="STRING" id="1232681.ADIS_1006"/>
<dbReference type="AlphaFoldDB" id="R7ZWH8"/>
<gene>
    <name evidence="1" type="ORF">ADIS_1006</name>
</gene>
<comment type="caution">
    <text evidence="1">The sequence shown here is derived from an EMBL/GenBank/DDBJ whole genome shotgun (WGS) entry which is preliminary data.</text>
</comment>
<sequence>MTLVFLYHYSYASSGHMPGPNPSENVEKSPQEIIDGYAAAVGGVDKINAVKNMVIVMEALIQGMTLEISSTSDQENKRLVQQTAMNGNVMQKTIVKDGKGYMSMMGQIQELQEDQLDAVNAQIYVFPEIYYERLGYTLSAEGEGEVDGEKAYILKIVTNSGLETKEFYSVTSGLKLRTSSEMAGDISYGDYREVDGLKIPHKMTISNAMLPVPIEANLVLAKFNDQLDNSLFE</sequence>
<keyword evidence="2" id="KW-1185">Reference proteome</keyword>
<dbReference type="EMBL" id="AQHR01000034">
    <property type="protein sequence ID" value="EON78491.1"/>
    <property type="molecule type" value="Genomic_DNA"/>
</dbReference>
<name>R7ZWH8_9BACT</name>
<evidence type="ECO:0000313" key="1">
    <source>
        <dbReference type="EMBL" id="EON78491.1"/>
    </source>
</evidence>
<accession>R7ZWH8</accession>